<reference evidence="4" key="1">
    <citation type="submission" date="2017-02" db="UniProtKB">
        <authorList>
            <consortium name="WormBaseParasite"/>
        </authorList>
    </citation>
    <scope>IDENTIFICATION</scope>
</reference>
<feature type="domain" description="EGF-like" evidence="1 2">
    <location>
        <begin position="94"/>
        <end position="105"/>
    </location>
</feature>
<name>A0A0N5A0Q7_PARTI</name>
<dbReference type="WBParaSite" id="PTRK_0001502400.1">
    <property type="protein sequence ID" value="PTRK_0001502400.1"/>
    <property type="gene ID" value="PTRK_0001502400"/>
</dbReference>
<accession>A0A0N5A0Q7</accession>
<dbReference type="InterPro" id="IPR000742">
    <property type="entry name" value="EGF"/>
</dbReference>
<dbReference type="Proteomes" id="UP000038045">
    <property type="component" value="Unplaced"/>
</dbReference>
<dbReference type="AlphaFoldDB" id="A0A0N5A0Q7"/>
<protein>
    <submittedName>
        <fullName evidence="4">EGF-like domain-containing protein</fullName>
    </submittedName>
</protein>
<evidence type="ECO:0000313" key="3">
    <source>
        <dbReference type="Proteomes" id="UP000038045"/>
    </source>
</evidence>
<proteinExistence type="predicted"/>
<dbReference type="PROSITE" id="PS00022">
    <property type="entry name" value="EGF_1"/>
    <property type="match status" value="1"/>
</dbReference>
<evidence type="ECO:0000313" key="4">
    <source>
        <dbReference type="WBParaSite" id="PTRK_0001502400.1"/>
    </source>
</evidence>
<evidence type="ECO:0000259" key="2">
    <source>
        <dbReference type="PROSITE" id="PS01186"/>
    </source>
</evidence>
<organism evidence="3 4">
    <name type="scientific">Parastrongyloides trichosuri</name>
    <name type="common">Possum-specific nematode worm</name>
    <dbReference type="NCBI Taxonomy" id="131310"/>
    <lineage>
        <taxon>Eukaryota</taxon>
        <taxon>Metazoa</taxon>
        <taxon>Ecdysozoa</taxon>
        <taxon>Nematoda</taxon>
        <taxon>Chromadorea</taxon>
        <taxon>Rhabditida</taxon>
        <taxon>Tylenchina</taxon>
        <taxon>Panagrolaimomorpha</taxon>
        <taxon>Strongyloidoidea</taxon>
        <taxon>Strongyloididae</taxon>
        <taxon>Parastrongyloides</taxon>
    </lineage>
</organism>
<sequence length="128" mass="14302">MNKCFYSKSNFLTHVSFLLSIHVVSESILVNINSQTKNIRVGSSSFSSFEGKESVVTFRYIRSLNSIYCNNSCENKVIECENGGYKHPNICYKCKCPFPFNGIRCEIMESHKSDDCGNGTLTGTTNAS</sequence>
<dbReference type="PROSITE" id="PS01186">
    <property type="entry name" value="EGF_2"/>
    <property type="match status" value="1"/>
</dbReference>
<keyword evidence="3" id="KW-1185">Reference proteome</keyword>
<evidence type="ECO:0000259" key="1">
    <source>
        <dbReference type="PROSITE" id="PS00022"/>
    </source>
</evidence>